<evidence type="ECO:0000313" key="10">
    <source>
        <dbReference type="Proteomes" id="UP001217089"/>
    </source>
</evidence>
<evidence type="ECO:0000256" key="6">
    <source>
        <dbReference type="ARBA" id="ARBA00023242"/>
    </source>
</evidence>
<keyword evidence="3" id="KW-0677">Repeat</keyword>
<comment type="caution">
    <text evidence="9">The sequence shown here is derived from an EMBL/GenBank/DDBJ whole genome shotgun (WGS) entry which is preliminary data.</text>
</comment>
<protein>
    <recommendedName>
        <fullName evidence="8">C2H2-type domain-containing protein</fullName>
    </recommendedName>
</protein>
<dbReference type="EMBL" id="JARBDR010000822">
    <property type="protein sequence ID" value="KAJ8305217.1"/>
    <property type="molecule type" value="Genomic_DNA"/>
</dbReference>
<dbReference type="PROSITE" id="PS00028">
    <property type="entry name" value="ZINC_FINGER_C2H2_1"/>
    <property type="match status" value="3"/>
</dbReference>
<dbReference type="InterPro" id="IPR050888">
    <property type="entry name" value="ZnF_C2H2-type_TF"/>
</dbReference>
<dbReference type="InterPro" id="IPR036236">
    <property type="entry name" value="Znf_C2H2_sf"/>
</dbReference>
<evidence type="ECO:0000256" key="7">
    <source>
        <dbReference type="PROSITE-ProRule" id="PRU00042"/>
    </source>
</evidence>
<evidence type="ECO:0000256" key="3">
    <source>
        <dbReference type="ARBA" id="ARBA00022737"/>
    </source>
</evidence>
<feature type="non-terminal residue" evidence="9">
    <location>
        <position position="836"/>
    </location>
</feature>
<feature type="domain" description="C2H2-type" evidence="8">
    <location>
        <begin position="389"/>
        <end position="416"/>
    </location>
</feature>
<keyword evidence="10" id="KW-1185">Reference proteome</keyword>
<keyword evidence="4 7" id="KW-0863">Zinc-finger</keyword>
<evidence type="ECO:0000256" key="1">
    <source>
        <dbReference type="ARBA" id="ARBA00004123"/>
    </source>
</evidence>
<evidence type="ECO:0000256" key="5">
    <source>
        <dbReference type="ARBA" id="ARBA00022833"/>
    </source>
</evidence>
<dbReference type="PANTHER" id="PTHR24406">
    <property type="entry name" value="TRANSCRIPTIONAL REPRESSOR CTCFL-RELATED"/>
    <property type="match status" value="1"/>
</dbReference>
<evidence type="ECO:0000313" key="9">
    <source>
        <dbReference type="EMBL" id="KAJ8305217.1"/>
    </source>
</evidence>
<evidence type="ECO:0000256" key="2">
    <source>
        <dbReference type="ARBA" id="ARBA00022723"/>
    </source>
</evidence>
<dbReference type="SMART" id="SM00355">
    <property type="entry name" value="ZnF_C2H2"/>
    <property type="match status" value="7"/>
</dbReference>
<name>A0ABQ9ENN4_TEGGR</name>
<reference evidence="9 10" key="1">
    <citation type="submission" date="2022-12" db="EMBL/GenBank/DDBJ databases">
        <title>Chromosome-level genome of Tegillarca granosa.</title>
        <authorList>
            <person name="Kim J."/>
        </authorList>
    </citation>
    <scope>NUCLEOTIDE SEQUENCE [LARGE SCALE GENOMIC DNA]</scope>
    <source>
        <strain evidence="9">Teg-2019</strain>
        <tissue evidence="9">Adductor muscle</tissue>
    </source>
</reference>
<proteinExistence type="predicted"/>
<feature type="domain" description="C2H2-type" evidence="8">
    <location>
        <begin position="213"/>
        <end position="240"/>
    </location>
</feature>
<dbReference type="Gene3D" id="3.30.160.60">
    <property type="entry name" value="Classic Zinc Finger"/>
    <property type="match status" value="5"/>
</dbReference>
<gene>
    <name evidence="9" type="ORF">KUTeg_017231</name>
</gene>
<keyword evidence="5" id="KW-0862">Zinc</keyword>
<evidence type="ECO:0000259" key="8">
    <source>
        <dbReference type="PROSITE" id="PS50157"/>
    </source>
</evidence>
<dbReference type="Pfam" id="PF13909">
    <property type="entry name" value="zf-H2C2_5"/>
    <property type="match status" value="1"/>
</dbReference>
<dbReference type="InterPro" id="IPR013087">
    <property type="entry name" value="Znf_C2H2_type"/>
</dbReference>
<accession>A0ABQ9ENN4</accession>
<sequence length="836" mass="92992">MIQQQLATQNIQSQILPQNPTQVQVQAQAAPEGRPTEQVLFNAPRMQLDHNGSYSLIPSSQIPANLQLGVNSQQSKLPVSHYSVHIRTVEQPGTDGSVIENVMQVKESYISQIQDNTVSGTQQPDIVGVQEFEEDGVSPPQPSLENARQMFLSSIESSQKSKIYNSTGDIPRKPKRVRPKKFRCNFNDTCTYISTFQKDLERHMRTHTGEKPFICEYCKKGFSRVDKLRLHVRAHMGDKPFKCHLCDYSSVDSSGNLASHIKVHHSQDKQIKCPQCEFSSSSKRILREHLKTHEPENPDTTCPICDYQCANKEVLKNHLIIHKTEKEFVCSYCSFSTKHKANLVIHIRRKHINILSKKSKDKKSEDKSSKLARIKIGNTYSSKRFEKQFHCDLCDESFVRKDSLNSHKRLHDEMAKSTLSTALTVLRLQQPVINVTTSQTIPATIETESCSREQELNKNVTETVSSDINEISIIEKQGTHEQRDKNIEDDNVTIQAELTDQVGFTSATTSVQPLVNNEMVLSQNLKQQVPVSLASNSVQMQLEPNIQQNNGEQIAETGISEDGHFDSEVTSSIPASQADITNGGHTEHENAADFNNQGTSVMINIEGKVQSTIGSEPSHQSSEMTESAQNLNNQTLGAQQSSVTLPSPMCQIPGIQLVQNISFPLVRLPSGQLIPAFSGQPIAGPQLINNPAQGTSTGDIQIQQVQPNIPLQIFPCGNQQNFYTGTRPVETYSQFINSSGQQIQSPIQLVLASSAANNTTGNPSEGNITQNSVQEVTSSTEICSTVDNQQVSEQTNVITLPIRMDMANQSVQDVKINVYRYVLIQRLGCLNTDFFI</sequence>
<feature type="domain" description="C2H2-type" evidence="8">
    <location>
        <begin position="271"/>
        <end position="298"/>
    </location>
</feature>
<dbReference type="PROSITE" id="PS50157">
    <property type="entry name" value="ZINC_FINGER_C2H2_2"/>
    <property type="match status" value="4"/>
</dbReference>
<comment type="subcellular location">
    <subcellularLocation>
        <location evidence="1">Nucleus</location>
    </subcellularLocation>
</comment>
<keyword evidence="6" id="KW-0539">Nucleus</keyword>
<keyword evidence="2" id="KW-0479">Metal-binding</keyword>
<evidence type="ECO:0000256" key="4">
    <source>
        <dbReference type="ARBA" id="ARBA00022771"/>
    </source>
</evidence>
<dbReference type="Proteomes" id="UP001217089">
    <property type="component" value="Unassembled WGS sequence"/>
</dbReference>
<organism evidence="9 10">
    <name type="scientific">Tegillarca granosa</name>
    <name type="common">Malaysian cockle</name>
    <name type="synonym">Anadara granosa</name>
    <dbReference type="NCBI Taxonomy" id="220873"/>
    <lineage>
        <taxon>Eukaryota</taxon>
        <taxon>Metazoa</taxon>
        <taxon>Spiralia</taxon>
        <taxon>Lophotrochozoa</taxon>
        <taxon>Mollusca</taxon>
        <taxon>Bivalvia</taxon>
        <taxon>Autobranchia</taxon>
        <taxon>Pteriomorphia</taxon>
        <taxon>Arcoida</taxon>
        <taxon>Arcoidea</taxon>
        <taxon>Arcidae</taxon>
        <taxon>Tegillarca</taxon>
    </lineage>
</organism>
<dbReference type="SUPFAM" id="SSF57667">
    <property type="entry name" value="beta-beta-alpha zinc fingers"/>
    <property type="match status" value="4"/>
</dbReference>
<feature type="domain" description="C2H2-type" evidence="8">
    <location>
        <begin position="182"/>
        <end position="212"/>
    </location>
</feature>
<dbReference type="Pfam" id="PF00096">
    <property type="entry name" value="zf-C2H2"/>
    <property type="match status" value="2"/>
</dbReference>